<sequence length="234" mass="25994">MDGHESGCEEGEGRVRCDLCQLHAQQSKGPGVVQCEQAVDKDAGHDQARAGRAEEQAQRYAVGPQLVRKRVQEQEAERVRVEQAVREIGRGCASCWLRGRVAHGEGEAGAHTTEEYSELKEAIRESYIAVRRQVRFEKGSYCCYRCRLPGEWCVDYSQRQRCTQPDVVVAVAMAAWGTHDGRTWLAGGSQATDLLRVIKWLAQATVVGGSRASRAVKVAEHAVQLREEGRFRGD</sequence>
<reference evidence="2" key="1">
    <citation type="submission" date="2017-03" db="EMBL/GenBank/DDBJ databases">
        <title>Genomes of endolithic fungi from Antarctica.</title>
        <authorList>
            <person name="Coleine C."/>
            <person name="Masonjones S."/>
            <person name="Stajich J.E."/>
        </authorList>
    </citation>
    <scope>NUCLEOTIDE SEQUENCE [LARGE SCALE GENOMIC DNA]</scope>
    <source>
        <strain evidence="2">CCFEE 5527</strain>
    </source>
</reference>
<keyword evidence="2" id="KW-1185">Reference proteome</keyword>
<comment type="caution">
    <text evidence="1">The sequence shown here is derived from an EMBL/GenBank/DDBJ whole genome shotgun (WGS) entry which is preliminary data.</text>
</comment>
<gene>
    <name evidence="1" type="ORF">B0A48_18718</name>
</gene>
<protein>
    <submittedName>
        <fullName evidence="1">Uncharacterized protein</fullName>
    </submittedName>
</protein>
<evidence type="ECO:0000313" key="2">
    <source>
        <dbReference type="Proteomes" id="UP000192596"/>
    </source>
</evidence>
<dbReference type="AlphaFoldDB" id="A0A1V8S8I1"/>
<evidence type="ECO:0000313" key="1">
    <source>
        <dbReference type="EMBL" id="OQN95220.1"/>
    </source>
</evidence>
<organism evidence="1 2">
    <name type="scientific">Cryoendolithus antarcticus</name>
    <dbReference type="NCBI Taxonomy" id="1507870"/>
    <lineage>
        <taxon>Eukaryota</taxon>
        <taxon>Fungi</taxon>
        <taxon>Dikarya</taxon>
        <taxon>Ascomycota</taxon>
        <taxon>Pezizomycotina</taxon>
        <taxon>Dothideomycetes</taxon>
        <taxon>Dothideomycetidae</taxon>
        <taxon>Cladosporiales</taxon>
        <taxon>Cladosporiaceae</taxon>
        <taxon>Cryoendolithus</taxon>
    </lineage>
</organism>
<dbReference type="InParanoid" id="A0A1V8S8I1"/>
<accession>A0A1V8S8I1</accession>
<name>A0A1V8S8I1_9PEZI</name>
<dbReference type="Proteomes" id="UP000192596">
    <property type="component" value="Unassembled WGS sequence"/>
</dbReference>
<dbReference type="EMBL" id="NAJO01000126">
    <property type="protein sequence ID" value="OQN95220.1"/>
    <property type="molecule type" value="Genomic_DNA"/>
</dbReference>
<proteinExistence type="predicted"/>